<feature type="compositionally biased region" description="Low complexity" evidence="1">
    <location>
        <begin position="683"/>
        <end position="698"/>
    </location>
</feature>
<feature type="compositionally biased region" description="Low complexity" evidence="1">
    <location>
        <begin position="563"/>
        <end position="586"/>
    </location>
</feature>
<evidence type="ECO:0000256" key="1">
    <source>
        <dbReference type="SAM" id="MobiDB-lite"/>
    </source>
</evidence>
<dbReference type="AlphaFoldDB" id="A0A5C2SM49"/>
<evidence type="ECO:0000313" key="2">
    <source>
        <dbReference type="EMBL" id="RPD64378.1"/>
    </source>
</evidence>
<feature type="compositionally biased region" description="Polar residues" evidence="1">
    <location>
        <begin position="905"/>
        <end position="914"/>
    </location>
</feature>
<name>A0A5C2SM49_9APHY</name>
<feature type="compositionally biased region" description="Polar residues" evidence="1">
    <location>
        <begin position="16"/>
        <end position="35"/>
    </location>
</feature>
<feature type="compositionally biased region" description="Acidic residues" evidence="1">
    <location>
        <begin position="202"/>
        <end position="211"/>
    </location>
</feature>
<evidence type="ECO:0000313" key="3">
    <source>
        <dbReference type="Proteomes" id="UP000313359"/>
    </source>
</evidence>
<feature type="region of interest" description="Disordered" evidence="1">
    <location>
        <begin position="1197"/>
        <end position="1224"/>
    </location>
</feature>
<feature type="compositionally biased region" description="Pro residues" evidence="1">
    <location>
        <begin position="610"/>
        <end position="630"/>
    </location>
</feature>
<feature type="region of interest" description="Disordered" evidence="1">
    <location>
        <begin position="387"/>
        <end position="487"/>
    </location>
</feature>
<feature type="compositionally biased region" description="Polar residues" evidence="1">
    <location>
        <begin position="1215"/>
        <end position="1224"/>
    </location>
</feature>
<feature type="compositionally biased region" description="Basic and acidic residues" evidence="1">
    <location>
        <begin position="212"/>
        <end position="226"/>
    </location>
</feature>
<feature type="compositionally biased region" description="Polar residues" evidence="1">
    <location>
        <begin position="425"/>
        <end position="438"/>
    </location>
</feature>
<keyword evidence="3" id="KW-1185">Reference proteome</keyword>
<feature type="compositionally biased region" description="Low complexity" evidence="1">
    <location>
        <begin position="844"/>
        <end position="855"/>
    </location>
</feature>
<dbReference type="OrthoDB" id="3262497at2759"/>
<feature type="compositionally biased region" description="Basic and acidic residues" evidence="1">
    <location>
        <begin position="397"/>
        <end position="424"/>
    </location>
</feature>
<feature type="compositionally biased region" description="Pro residues" evidence="1">
    <location>
        <begin position="551"/>
        <end position="562"/>
    </location>
</feature>
<dbReference type="EMBL" id="ML122254">
    <property type="protein sequence ID" value="RPD64378.1"/>
    <property type="molecule type" value="Genomic_DNA"/>
</dbReference>
<accession>A0A5C2SM49</accession>
<proteinExistence type="predicted"/>
<feature type="compositionally biased region" description="Low complexity" evidence="1">
    <location>
        <begin position="715"/>
        <end position="741"/>
    </location>
</feature>
<dbReference type="Proteomes" id="UP000313359">
    <property type="component" value="Unassembled WGS sequence"/>
</dbReference>
<feature type="compositionally biased region" description="Polar residues" evidence="1">
    <location>
        <begin position="1197"/>
        <end position="1206"/>
    </location>
</feature>
<feature type="compositionally biased region" description="Low complexity" evidence="1">
    <location>
        <begin position="439"/>
        <end position="450"/>
    </location>
</feature>
<gene>
    <name evidence="2" type="ORF">L227DRAFT_650536</name>
</gene>
<organism evidence="2 3">
    <name type="scientific">Lentinus tigrinus ALCF2SS1-6</name>
    <dbReference type="NCBI Taxonomy" id="1328759"/>
    <lineage>
        <taxon>Eukaryota</taxon>
        <taxon>Fungi</taxon>
        <taxon>Dikarya</taxon>
        <taxon>Basidiomycota</taxon>
        <taxon>Agaricomycotina</taxon>
        <taxon>Agaricomycetes</taxon>
        <taxon>Polyporales</taxon>
        <taxon>Polyporaceae</taxon>
        <taxon>Lentinus</taxon>
    </lineage>
</organism>
<sequence length="1236" mass="128138">MDDLYQNAWSETTNTAATFKNGSTSSWTSPRITSSLHEEADLAAPSWSTGADISWNEPGSPGFSWSQTDADAGWGPSTYEGISLGKPSPQDETTEVVKPTEEEKDENGEQHDATVEYTALPSPSPIEPPSSPFSAPLTPPVPDHVLTQSYEVVVEHVAPPSPDGFGSFESGLDGDAVHSPGFAVNNAEADPWGSSAWADTNAQEEEEAPLDEWERAKQEKAKQDRRVPPELLASILAQCEELCREMCPESGDDLQTSENDDWRNDRRSGMDGVPGLNNLMESFLPPLTLQPPIRFSQALITKRMASSLKLSKNLPLTRGSPMSHYLTAKGSTAWEISVKERKEVVEDDVPVGWRIVEKAPAALADGTKDKKTGGGLFSFWGRRQSQVSSATSTGADSSRRSSSMEKTPKSPVVDELKPESRRPSQESVRSSMTGSAVQLPSPLSESISPSFAPTLAATPPTMSSYSTAPEPVQERSGTPPAPSAVSRFLNRFSRRSSVGGSPRSSLALSSDDLEFLSDIVPSAADEADEDSTDALEKFVNTKRESLTAVPILPPPLAPPPKAPLTIRPVSAASDPASARSRTSSPAGVSSDLAGLFGSMGSGDAVAAPGAPSPPIAGPPAIPLLAPPLVPSRPLTPASVPGGVGPSKHAVASLSSMSSSPPPRPQTSTPPLSFGLPPPPSFKPVPTSTVKAKPKLSSPFPLPLQIGAQVESGPMSASSTSSASYETAAESSPVSPTSSLPLGEIYPHLVTPTTPPQGSSQAFLFEKPTNFPAVSPATATPRASVFHSGANASLLRPPALSSSAVSPTVTSSLFGGDDFSDFQSPVDQVSPPVPSPIAKSPRTLAAAKAASAAMHASPVQPGTASTLSPFALPPPPGSSSSRSGPPATQPHFASFDDDDFADFQESPMSATSMQPSTTSSTFFGTSASDRSLLTPKNSMSFSSFDDSFESLGTPSPLRPPAKPAASMQPPPLQRPVSQPPSLQPPPLQPPPSQPARLQPPPSQPPHLQPPPLQPPPLQPPPSQPPSLRPAPSERAATHPPPPASMSMPAIPSSSSSSGPSLLARRESKKRSHAADHLHTLSLVEAAAARSGKQWPAPPSPLPAAIPGPAWGAAKGSLFNIMDDDDGSGASAAPALPSSFSSPAVLNPLRPASGMGMGNGTSQSSQPLMGMGFMSSSSTTSSNGSVANPLLQGWDSASSIAQRTSSPTIVPGAPANKSANGVQGTGLSAQDLSFFEGL</sequence>
<protein>
    <submittedName>
        <fullName evidence="2">Uncharacterized protein</fullName>
    </submittedName>
</protein>
<feature type="region of interest" description="Disordered" evidence="1">
    <location>
        <begin position="16"/>
        <end position="112"/>
    </location>
</feature>
<reference evidence="2" key="1">
    <citation type="journal article" date="2018" name="Genome Biol. Evol.">
        <title>Genomics and development of Lentinus tigrinus, a white-rot wood-decaying mushroom with dimorphic fruiting bodies.</title>
        <authorList>
            <person name="Wu B."/>
            <person name="Xu Z."/>
            <person name="Knudson A."/>
            <person name="Carlson A."/>
            <person name="Chen N."/>
            <person name="Kovaka S."/>
            <person name="LaButti K."/>
            <person name="Lipzen A."/>
            <person name="Pennachio C."/>
            <person name="Riley R."/>
            <person name="Schakwitz W."/>
            <person name="Umezawa K."/>
            <person name="Ohm R.A."/>
            <person name="Grigoriev I.V."/>
            <person name="Nagy L.G."/>
            <person name="Gibbons J."/>
            <person name="Hibbett D."/>
        </authorList>
    </citation>
    <scope>NUCLEOTIDE SEQUENCE [LARGE SCALE GENOMIC DNA]</scope>
    <source>
        <strain evidence="2">ALCF2SS1-6</strain>
    </source>
</reference>
<feature type="region of interest" description="Disordered" evidence="1">
    <location>
        <begin position="543"/>
        <end position="762"/>
    </location>
</feature>
<feature type="region of interest" description="Disordered" evidence="1">
    <location>
        <begin position="179"/>
        <end position="226"/>
    </location>
</feature>
<feature type="region of interest" description="Disordered" evidence="1">
    <location>
        <begin position="813"/>
        <end position="921"/>
    </location>
</feature>
<feature type="compositionally biased region" description="Low complexity" evidence="1">
    <location>
        <begin position="665"/>
        <end position="674"/>
    </location>
</feature>
<feature type="region of interest" description="Disordered" evidence="1">
    <location>
        <begin position="944"/>
        <end position="1075"/>
    </location>
</feature>
<feature type="compositionally biased region" description="Low complexity" evidence="1">
    <location>
        <begin position="1043"/>
        <end position="1059"/>
    </location>
</feature>
<feature type="compositionally biased region" description="Pro residues" evidence="1">
    <location>
        <begin position="955"/>
        <end position="1027"/>
    </location>
</feature>